<sequence length="193" mass="21019">MTMPLLKPGVTLAQPDGPVIATARLKLRRWRDADVAPNSAMLSDPGTARFIAADGKPPATELAGWRNAAIMSGHWALHGFGMFVVEEKSSGKFVGRVGPWFPPGWPGFEVGWGIAREFRGKGYAVEAARASIDWCFATFELDRIIHCIDQENTASQAVALRLGAEKGAEFDLFGHLADLWVTARDKWQASPAN</sequence>
<organism evidence="2 3">
    <name type="scientific">Bradyrhizobium erythrophlei</name>
    <dbReference type="NCBI Taxonomy" id="1437360"/>
    <lineage>
        <taxon>Bacteria</taxon>
        <taxon>Pseudomonadati</taxon>
        <taxon>Pseudomonadota</taxon>
        <taxon>Alphaproteobacteria</taxon>
        <taxon>Hyphomicrobiales</taxon>
        <taxon>Nitrobacteraceae</taxon>
        <taxon>Bradyrhizobium</taxon>
    </lineage>
</organism>
<evidence type="ECO:0000313" key="2">
    <source>
        <dbReference type="EMBL" id="SHG31881.1"/>
    </source>
</evidence>
<feature type="domain" description="N-acetyltransferase" evidence="1">
    <location>
        <begin position="25"/>
        <end position="185"/>
    </location>
</feature>
<dbReference type="RefSeq" id="WP_244567856.1">
    <property type="nucleotide sequence ID" value="NZ_LT670818.1"/>
</dbReference>
<name>A0A1M5IUD5_9BRAD</name>
<reference evidence="2 3" key="1">
    <citation type="submission" date="2016-11" db="EMBL/GenBank/DDBJ databases">
        <authorList>
            <person name="Jaros S."/>
            <person name="Januszkiewicz K."/>
            <person name="Wedrychowicz H."/>
        </authorList>
    </citation>
    <scope>NUCLEOTIDE SEQUENCE [LARGE SCALE GENOMIC DNA]</scope>
    <source>
        <strain evidence="2 3">GAS242</strain>
    </source>
</reference>
<accession>A0A1M5IUD5</accession>
<dbReference type="PROSITE" id="PS51186">
    <property type="entry name" value="GNAT"/>
    <property type="match status" value="1"/>
</dbReference>
<dbReference type="AlphaFoldDB" id="A0A1M5IUD5"/>
<evidence type="ECO:0000259" key="1">
    <source>
        <dbReference type="PROSITE" id="PS51186"/>
    </source>
</evidence>
<dbReference type="EMBL" id="LT670818">
    <property type="protein sequence ID" value="SHG31881.1"/>
    <property type="molecule type" value="Genomic_DNA"/>
</dbReference>
<dbReference type="GO" id="GO:0016747">
    <property type="term" value="F:acyltransferase activity, transferring groups other than amino-acyl groups"/>
    <property type="evidence" value="ECO:0007669"/>
    <property type="project" value="InterPro"/>
</dbReference>
<evidence type="ECO:0000313" key="3">
    <source>
        <dbReference type="Proteomes" id="UP000190675"/>
    </source>
</evidence>
<dbReference type="Pfam" id="PF13302">
    <property type="entry name" value="Acetyltransf_3"/>
    <property type="match status" value="1"/>
</dbReference>
<dbReference type="Proteomes" id="UP000190675">
    <property type="component" value="Chromosome I"/>
</dbReference>
<dbReference type="Gene3D" id="3.40.630.30">
    <property type="match status" value="1"/>
</dbReference>
<dbReference type="InterPro" id="IPR051531">
    <property type="entry name" value="N-acetyltransferase"/>
</dbReference>
<protein>
    <submittedName>
        <fullName evidence="2">Protein N-acetyltransferase, RimJ/RimL family</fullName>
    </submittedName>
</protein>
<dbReference type="PANTHER" id="PTHR43792:SF1">
    <property type="entry name" value="N-ACETYLTRANSFERASE DOMAIN-CONTAINING PROTEIN"/>
    <property type="match status" value="1"/>
</dbReference>
<dbReference type="SUPFAM" id="SSF55729">
    <property type="entry name" value="Acyl-CoA N-acyltransferases (Nat)"/>
    <property type="match status" value="1"/>
</dbReference>
<keyword evidence="2" id="KW-0808">Transferase</keyword>
<proteinExistence type="predicted"/>
<dbReference type="PANTHER" id="PTHR43792">
    <property type="entry name" value="GNAT FAMILY, PUTATIVE (AFU_ORTHOLOGUE AFUA_3G00765)-RELATED-RELATED"/>
    <property type="match status" value="1"/>
</dbReference>
<gene>
    <name evidence="2" type="ORF">SAMN05444169_1804</name>
</gene>
<dbReference type="InterPro" id="IPR000182">
    <property type="entry name" value="GNAT_dom"/>
</dbReference>
<dbReference type="InterPro" id="IPR016181">
    <property type="entry name" value="Acyl_CoA_acyltransferase"/>
</dbReference>